<feature type="domain" description="HTH tetR-type" evidence="6">
    <location>
        <begin position="15"/>
        <end position="75"/>
    </location>
</feature>
<evidence type="ECO:0000256" key="4">
    <source>
        <dbReference type="PROSITE-ProRule" id="PRU00335"/>
    </source>
</evidence>
<dbReference type="PROSITE" id="PS50977">
    <property type="entry name" value="HTH_TETR_2"/>
    <property type="match status" value="1"/>
</dbReference>
<reference evidence="7 8" key="1">
    <citation type="submission" date="2020-08" db="EMBL/GenBank/DDBJ databases">
        <title>Sequencing the genomes of 1000 actinobacteria strains.</title>
        <authorList>
            <person name="Klenk H.-P."/>
        </authorList>
    </citation>
    <scope>NUCLEOTIDE SEQUENCE [LARGE SCALE GENOMIC DNA]</scope>
    <source>
        <strain evidence="7 8">DSM 44320</strain>
    </source>
</reference>
<proteinExistence type="predicted"/>
<dbReference type="GO" id="GO:0000976">
    <property type="term" value="F:transcription cis-regulatory region binding"/>
    <property type="evidence" value="ECO:0007669"/>
    <property type="project" value="TreeGrafter"/>
</dbReference>
<dbReference type="Pfam" id="PF16859">
    <property type="entry name" value="TetR_C_11"/>
    <property type="match status" value="1"/>
</dbReference>
<dbReference type="GeneID" id="95396054"/>
<evidence type="ECO:0000256" key="1">
    <source>
        <dbReference type="ARBA" id="ARBA00023015"/>
    </source>
</evidence>
<name>A0A7W5VJZ6_9ACTN</name>
<keyword evidence="2 4" id="KW-0238">DNA-binding</keyword>
<comment type="caution">
    <text evidence="7">The sequence shown here is derived from an EMBL/GenBank/DDBJ whole genome shotgun (WGS) entry which is preliminary data.</text>
</comment>
<feature type="compositionally biased region" description="Basic residues" evidence="5">
    <location>
        <begin position="327"/>
        <end position="342"/>
    </location>
</feature>
<accession>A0A7W5VJZ6</accession>
<dbReference type="Gene3D" id="1.10.357.10">
    <property type="entry name" value="Tetracycline Repressor, domain 2"/>
    <property type="match status" value="1"/>
</dbReference>
<dbReference type="SUPFAM" id="SSF48498">
    <property type="entry name" value="Tetracyclin repressor-like, C-terminal domain"/>
    <property type="match status" value="1"/>
</dbReference>
<protein>
    <submittedName>
        <fullName evidence="7">AcrR family transcriptional regulator</fullName>
    </submittedName>
</protein>
<dbReference type="Gene3D" id="1.10.10.60">
    <property type="entry name" value="Homeodomain-like"/>
    <property type="match status" value="1"/>
</dbReference>
<feature type="compositionally biased region" description="Polar residues" evidence="5">
    <location>
        <begin position="200"/>
        <end position="210"/>
    </location>
</feature>
<dbReference type="GO" id="GO:0003700">
    <property type="term" value="F:DNA-binding transcription factor activity"/>
    <property type="evidence" value="ECO:0007669"/>
    <property type="project" value="TreeGrafter"/>
</dbReference>
<dbReference type="InterPro" id="IPR001647">
    <property type="entry name" value="HTH_TetR"/>
</dbReference>
<keyword evidence="1" id="KW-0805">Transcription regulation</keyword>
<dbReference type="InterPro" id="IPR011075">
    <property type="entry name" value="TetR_C"/>
</dbReference>
<evidence type="ECO:0000256" key="2">
    <source>
        <dbReference type="ARBA" id="ARBA00023125"/>
    </source>
</evidence>
<dbReference type="InterPro" id="IPR036271">
    <property type="entry name" value="Tet_transcr_reg_TetR-rel_C_sf"/>
</dbReference>
<evidence type="ECO:0000313" key="8">
    <source>
        <dbReference type="Proteomes" id="UP000579945"/>
    </source>
</evidence>
<dbReference type="PANTHER" id="PTHR30055:SF148">
    <property type="entry name" value="TETR-FAMILY TRANSCRIPTIONAL REGULATOR"/>
    <property type="match status" value="1"/>
</dbReference>
<dbReference type="SUPFAM" id="SSF46689">
    <property type="entry name" value="Homeodomain-like"/>
    <property type="match status" value="1"/>
</dbReference>
<evidence type="ECO:0000256" key="5">
    <source>
        <dbReference type="SAM" id="MobiDB-lite"/>
    </source>
</evidence>
<evidence type="ECO:0000256" key="3">
    <source>
        <dbReference type="ARBA" id="ARBA00023163"/>
    </source>
</evidence>
<dbReference type="PANTHER" id="PTHR30055">
    <property type="entry name" value="HTH-TYPE TRANSCRIPTIONAL REGULATOR RUTR"/>
    <property type="match status" value="1"/>
</dbReference>
<dbReference type="InterPro" id="IPR050109">
    <property type="entry name" value="HTH-type_TetR-like_transc_reg"/>
</dbReference>
<feature type="compositionally biased region" description="Pro residues" evidence="5">
    <location>
        <begin position="224"/>
        <end position="235"/>
    </location>
</feature>
<dbReference type="EMBL" id="JACIBV010000001">
    <property type="protein sequence ID" value="MBB3732790.1"/>
    <property type="molecule type" value="Genomic_DNA"/>
</dbReference>
<dbReference type="Pfam" id="PF00440">
    <property type="entry name" value="TetR_N"/>
    <property type="match status" value="1"/>
</dbReference>
<feature type="compositionally biased region" description="Low complexity" evidence="5">
    <location>
        <begin position="315"/>
        <end position="326"/>
    </location>
</feature>
<gene>
    <name evidence="7" type="ORF">FHR33_008650</name>
</gene>
<dbReference type="InterPro" id="IPR009057">
    <property type="entry name" value="Homeodomain-like_sf"/>
</dbReference>
<keyword evidence="3" id="KW-0804">Transcription</keyword>
<dbReference type="RefSeq" id="WP_221241471.1">
    <property type="nucleotide sequence ID" value="NZ_JACIBV010000001.1"/>
</dbReference>
<dbReference type="Proteomes" id="UP000579945">
    <property type="component" value="Unassembled WGS sequence"/>
</dbReference>
<dbReference type="AlphaFoldDB" id="A0A7W5VJZ6"/>
<feature type="region of interest" description="Disordered" evidence="5">
    <location>
        <begin position="187"/>
        <end position="243"/>
    </location>
</feature>
<evidence type="ECO:0000313" key="7">
    <source>
        <dbReference type="EMBL" id="MBB3732790.1"/>
    </source>
</evidence>
<feature type="DNA-binding region" description="H-T-H motif" evidence="4">
    <location>
        <begin position="38"/>
        <end position="57"/>
    </location>
</feature>
<organism evidence="7 8">
    <name type="scientific">Nonomuraea dietziae</name>
    <dbReference type="NCBI Taxonomy" id="65515"/>
    <lineage>
        <taxon>Bacteria</taxon>
        <taxon>Bacillati</taxon>
        <taxon>Actinomycetota</taxon>
        <taxon>Actinomycetes</taxon>
        <taxon>Streptosporangiales</taxon>
        <taxon>Streptosporangiaceae</taxon>
        <taxon>Nonomuraea</taxon>
    </lineage>
</organism>
<feature type="region of interest" description="Disordered" evidence="5">
    <location>
        <begin position="312"/>
        <end position="342"/>
    </location>
</feature>
<sequence>MDEQGRARRPGGRSARVRAAVHQAVTDLVSERGYGNFTVGDIAARAGVADTSLYRRWGNLHALLSDVLLTRLNAQAPMPDTGSLAGDLRTYAAIVAREVTGPDGLALVRLTIALSGEGQQGLQARDELLADRSRQLQAMLDRARDRGEDPPDALEVLDHLLAPIYMRVLFGAGPRSPLTTLTGWSTGCSPDPSPSRCGTAATSRPPSTSYAPRGPSQGRGRRPAQPPRPRPPQVPGPLRNPAALDLGTRLDERREARCCHQPPHSRPFATMIADDDEWQVRVAETREEYGCSRIHRSPGFLSMVSRRWRADPRRGVAGRTRGVAGRARWRRRPGRGQTPRRR</sequence>
<keyword evidence="8" id="KW-1185">Reference proteome</keyword>
<evidence type="ECO:0000259" key="6">
    <source>
        <dbReference type="PROSITE" id="PS50977"/>
    </source>
</evidence>